<gene>
    <name evidence="1" type="ORF">NFG58_10010</name>
</gene>
<reference evidence="1" key="1">
    <citation type="submission" date="2022-06" db="EMBL/GenBank/DDBJ databases">
        <title>A novel DMS-producing enzyme.</title>
        <authorList>
            <person name="Zhang Y."/>
        </authorList>
    </citation>
    <scope>NUCLEOTIDE SEQUENCE</scope>
    <source>
        <strain evidence="1">RT37</strain>
    </source>
</reference>
<dbReference type="AlphaFoldDB" id="A0AAU7KMQ4"/>
<accession>A0AAU7KMQ4</accession>
<proteinExistence type="predicted"/>
<name>A0AAU7KMQ4_9GAMM</name>
<dbReference type="RefSeq" id="WP_156088610.1">
    <property type="nucleotide sequence ID" value="NZ_CP098827.1"/>
</dbReference>
<evidence type="ECO:0000313" key="1">
    <source>
        <dbReference type="EMBL" id="XBO73001.1"/>
    </source>
</evidence>
<sequence>MTFHIAMLIMLGATLALAVAAYRLDRGYKSDVKALTEHANRYIARKRGPLEH</sequence>
<dbReference type="EMBL" id="CP098827">
    <property type="protein sequence ID" value="XBO73001.1"/>
    <property type="molecule type" value="Genomic_DNA"/>
</dbReference>
<organism evidence="1">
    <name type="scientific">Halomonas sp. RT37</name>
    <dbReference type="NCBI Taxonomy" id="2950872"/>
    <lineage>
        <taxon>Bacteria</taxon>
        <taxon>Pseudomonadati</taxon>
        <taxon>Pseudomonadota</taxon>
        <taxon>Gammaproteobacteria</taxon>
        <taxon>Oceanospirillales</taxon>
        <taxon>Halomonadaceae</taxon>
        <taxon>Halomonas</taxon>
    </lineage>
</organism>
<protein>
    <submittedName>
        <fullName evidence="1">Uncharacterized protein</fullName>
    </submittedName>
</protein>